<accession>A0A1H0U3B9</accession>
<organism evidence="2 3">
    <name type="scientific">Actinopolyspora xinjiangensis</name>
    <dbReference type="NCBI Taxonomy" id="405564"/>
    <lineage>
        <taxon>Bacteria</taxon>
        <taxon>Bacillati</taxon>
        <taxon>Actinomycetota</taxon>
        <taxon>Actinomycetes</taxon>
        <taxon>Actinopolysporales</taxon>
        <taxon>Actinopolysporaceae</taxon>
        <taxon>Actinopolyspora</taxon>
    </lineage>
</organism>
<evidence type="ECO:0000256" key="1">
    <source>
        <dbReference type="SAM" id="Coils"/>
    </source>
</evidence>
<proteinExistence type="predicted"/>
<keyword evidence="3" id="KW-1185">Reference proteome</keyword>
<evidence type="ECO:0000313" key="3">
    <source>
        <dbReference type="Proteomes" id="UP000199497"/>
    </source>
</evidence>
<dbReference type="EMBL" id="FNJR01000006">
    <property type="protein sequence ID" value="SDP60641.1"/>
    <property type="molecule type" value="Genomic_DNA"/>
</dbReference>
<sequence>MPTRDLVFTVLGRDEASRTFDRVGKSMDKMGRRAQIALGGIEAGSAAAATAVAGSVAALPVAFTAMGAAAVSSNEEVQDSFRSLSSTIQDGVAADAEPMADALVGAADQIGAAYQSLRPQLRDAFEASAPHVETLTDGVVDFATNAMPGMVTSIERAQPVMDGLATAASDAGTGIGEFFEVVSTGSVEAGQGIEHIGSLVRGTLPELGGILTDLTGLWAEHGDQVAETVTRMTSVVGDLSGDALPVLSSSLGVTLDVLDGVLAVVEPLSGVLGPMVGTWLSLAAAMRTVRGVRGIFSGVASQIANVQDRVTDLSGRRGFGRLSIVSRGVMGLLGGPWGLAIAGATAALAAFGASSQESAQDQRDLAGALRESGGEFDEAAQRALVQSEQYQAVKDSIDDTTVSQRDYVSALTNGGPALEQVTQALDRQIEAGKSVTQNNFRREVSYNASARAALRAKDALDPLRNTVQGASKDFQQEAEAVQSTGEQMIGAVPGAERLDQAMQTLKNSTAATADRADALTTAWRQLFGVELSLEEATGEYHEQLRQLRTSLDSAGVGAGNWRNELLTASGAIDRTTAQGWDLWQNLEEQGKAYQRLGQTAYDTARRQNKTQEEAAAIAREKMSQQRAQFRQTMRSAGFTADEVQRLTNKFFGIPSEVLTGIRTPGSWEAISQANSVRDAVNSIPDYHSTTLTVEPIMTDLGAYYPGRGTATRAHGGVVTSRRPTLVGENGPELLYTSAPAQVIPNRHTEDMRNSSQQPRGARERATVHIEAMYATPEQSPGEIARELDWQMRGGG</sequence>
<keyword evidence="1" id="KW-0175">Coiled coil</keyword>
<dbReference type="AlphaFoldDB" id="A0A1H0U3B9"/>
<name>A0A1H0U3B9_9ACTN</name>
<protein>
    <submittedName>
        <fullName evidence="2">Uncharacterized protein</fullName>
    </submittedName>
</protein>
<gene>
    <name evidence="2" type="ORF">SAMN04487905_10619</name>
</gene>
<feature type="coiled-coil region" evidence="1">
    <location>
        <begin position="601"/>
        <end position="628"/>
    </location>
</feature>
<dbReference type="STRING" id="405564.SAMN04487905_10619"/>
<evidence type="ECO:0000313" key="2">
    <source>
        <dbReference type="EMBL" id="SDP60641.1"/>
    </source>
</evidence>
<dbReference type="Proteomes" id="UP000199497">
    <property type="component" value="Unassembled WGS sequence"/>
</dbReference>
<reference evidence="3" key="1">
    <citation type="submission" date="2016-10" db="EMBL/GenBank/DDBJ databases">
        <authorList>
            <person name="Varghese N."/>
            <person name="Submissions S."/>
        </authorList>
    </citation>
    <scope>NUCLEOTIDE SEQUENCE [LARGE SCALE GENOMIC DNA]</scope>
    <source>
        <strain evidence="3">DSM 46732</strain>
    </source>
</reference>